<reference evidence="4 5" key="1">
    <citation type="submission" date="2013-11" db="EMBL/GenBank/DDBJ databases">
        <title>The Damaraland mole rat (Fukomys damarensis) genome and evolution of African mole rats.</title>
        <authorList>
            <person name="Gladyshev V.N."/>
            <person name="Fang X."/>
        </authorList>
    </citation>
    <scope>NUCLEOTIDE SEQUENCE [LARGE SCALE GENOMIC DNA]</scope>
    <source>
        <tissue evidence="4">Liver</tissue>
    </source>
</reference>
<organism evidence="4 5">
    <name type="scientific">Fukomys damarensis</name>
    <name type="common">Damaraland mole rat</name>
    <name type="synonym">Cryptomys damarensis</name>
    <dbReference type="NCBI Taxonomy" id="885580"/>
    <lineage>
        <taxon>Eukaryota</taxon>
        <taxon>Metazoa</taxon>
        <taxon>Chordata</taxon>
        <taxon>Craniata</taxon>
        <taxon>Vertebrata</taxon>
        <taxon>Euteleostomi</taxon>
        <taxon>Mammalia</taxon>
        <taxon>Eutheria</taxon>
        <taxon>Euarchontoglires</taxon>
        <taxon>Glires</taxon>
        <taxon>Rodentia</taxon>
        <taxon>Hystricomorpha</taxon>
        <taxon>Bathyergidae</taxon>
        <taxon>Fukomys</taxon>
    </lineage>
</organism>
<dbReference type="GO" id="GO:0005524">
    <property type="term" value="F:ATP binding"/>
    <property type="evidence" value="ECO:0007669"/>
    <property type="project" value="UniProtKB-KW"/>
</dbReference>
<dbReference type="GO" id="GO:0140662">
    <property type="term" value="F:ATP-dependent protein folding chaperone"/>
    <property type="evidence" value="ECO:0007669"/>
    <property type="project" value="InterPro"/>
</dbReference>
<evidence type="ECO:0000256" key="3">
    <source>
        <dbReference type="ARBA" id="ARBA00022840"/>
    </source>
</evidence>
<evidence type="ECO:0000313" key="5">
    <source>
        <dbReference type="Proteomes" id="UP000028990"/>
    </source>
</evidence>
<proteinExistence type="inferred from homology"/>
<dbReference type="InterPro" id="IPR029047">
    <property type="entry name" value="HSP70_peptide-bd_sf"/>
</dbReference>
<gene>
    <name evidence="4" type="ORF">H920_01775</name>
</gene>
<name>A0A091DXI7_FUKDA</name>
<dbReference type="Gene3D" id="1.20.1270.10">
    <property type="match status" value="1"/>
</dbReference>
<dbReference type="AlphaFoldDB" id="A0A091DXI7"/>
<keyword evidence="3" id="KW-0067">ATP-binding</keyword>
<keyword evidence="2" id="KW-0547">Nucleotide-binding</keyword>
<dbReference type="InterPro" id="IPR029048">
    <property type="entry name" value="HSP70_C_sf"/>
</dbReference>
<dbReference type="InterPro" id="IPR013126">
    <property type="entry name" value="Hsp_70_fam"/>
</dbReference>
<dbReference type="Proteomes" id="UP000028990">
    <property type="component" value="Unassembled WGS sequence"/>
</dbReference>
<evidence type="ECO:0000256" key="1">
    <source>
        <dbReference type="ARBA" id="ARBA00007381"/>
    </source>
</evidence>
<comment type="similarity">
    <text evidence="1">Belongs to the heat shock protein 70 family.</text>
</comment>
<dbReference type="PANTHER" id="PTHR19375">
    <property type="entry name" value="HEAT SHOCK PROTEIN 70KDA"/>
    <property type="match status" value="1"/>
</dbReference>
<keyword evidence="4" id="KW-0346">Stress response</keyword>
<dbReference type="SUPFAM" id="SSF100934">
    <property type="entry name" value="Heat shock protein 70kD (HSP70), C-terminal subdomain"/>
    <property type="match status" value="1"/>
</dbReference>
<dbReference type="EMBL" id="KN121230">
    <property type="protein sequence ID" value="KFO36819.1"/>
    <property type="molecule type" value="Genomic_DNA"/>
</dbReference>
<accession>A0A091DXI7</accession>
<dbReference type="Gene3D" id="2.60.34.10">
    <property type="entry name" value="Substrate Binding Domain Of DNAk, Chain A, domain 1"/>
    <property type="match status" value="1"/>
</dbReference>
<keyword evidence="5" id="KW-1185">Reference proteome</keyword>
<protein>
    <submittedName>
        <fullName evidence="4">Heat shock cognate 71 kDa protein</fullName>
    </submittedName>
</protein>
<dbReference type="SUPFAM" id="SSF100920">
    <property type="entry name" value="Heat shock protein 70kD (HSP70), peptide-binding domain"/>
    <property type="match status" value="1"/>
</dbReference>
<sequence>MMLRIKRNTTIPTKQAQTFTTYSDNQPGVLIQVHGHEHTMAKDNNLLGKFELTGMTPTPCGVPQIEEYRKRMRFTSTSEKCHLSKEGIEHMVQEAEEYKAEDEKQRDTVTFKNSLKSYAFNMKATVKDEKLQGKINDKDKQKILSKCNEIITWLDKNCREGRC</sequence>
<evidence type="ECO:0000256" key="2">
    <source>
        <dbReference type="ARBA" id="ARBA00022741"/>
    </source>
</evidence>
<evidence type="ECO:0000313" key="4">
    <source>
        <dbReference type="EMBL" id="KFO36819.1"/>
    </source>
</evidence>
<dbReference type="Pfam" id="PF00012">
    <property type="entry name" value="HSP70"/>
    <property type="match status" value="2"/>
</dbReference>